<sequence length="157" mass="17564">MKAARKETDVRSQSNRASLPTQKRQRKLTGKAGFTLIELLVVIAIIALLVSILLPSLAKAKDLAKAAMCGSQNRNIALGFLLYREEWDFLPWPAYGVYNPYIVGLSGIYGLRASVADELENKFGLDTTIAYTCPADPAEPRRWWAWDVGPPEPRDEW</sequence>
<dbReference type="EMBL" id="LAZR01030129">
    <property type="protein sequence ID" value="KKL57544.1"/>
    <property type="molecule type" value="Genomic_DNA"/>
</dbReference>
<feature type="non-terminal residue" evidence="3">
    <location>
        <position position="157"/>
    </location>
</feature>
<dbReference type="InterPro" id="IPR012902">
    <property type="entry name" value="N_methyl_site"/>
</dbReference>
<dbReference type="PANTHER" id="PTHR30093:SF2">
    <property type="entry name" value="TYPE II SECRETION SYSTEM PROTEIN H"/>
    <property type="match status" value="1"/>
</dbReference>
<keyword evidence="2" id="KW-0812">Transmembrane</keyword>
<evidence type="ECO:0000256" key="1">
    <source>
        <dbReference type="SAM" id="MobiDB-lite"/>
    </source>
</evidence>
<dbReference type="PANTHER" id="PTHR30093">
    <property type="entry name" value="GENERAL SECRETION PATHWAY PROTEIN G"/>
    <property type="match status" value="1"/>
</dbReference>
<name>A0A0F9D7I3_9ZZZZ</name>
<protein>
    <recommendedName>
        <fullName evidence="4">Type II secretion system protein GspG C-terminal domain-containing protein</fullName>
    </recommendedName>
</protein>
<keyword evidence="2" id="KW-0472">Membrane</keyword>
<reference evidence="3" key="1">
    <citation type="journal article" date="2015" name="Nature">
        <title>Complex archaea that bridge the gap between prokaryotes and eukaryotes.</title>
        <authorList>
            <person name="Spang A."/>
            <person name="Saw J.H."/>
            <person name="Jorgensen S.L."/>
            <person name="Zaremba-Niedzwiedzka K."/>
            <person name="Martijn J."/>
            <person name="Lind A.E."/>
            <person name="van Eijk R."/>
            <person name="Schleper C."/>
            <person name="Guy L."/>
            <person name="Ettema T.J."/>
        </authorList>
    </citation>
    <scope>NUCLEOTIDE SEQUENCE</scope>
</reference>
<keyword evidence="2" id="KW-1133">Transmembrane helix</keyword>
<gene>
    <name evidence="3" type="ORF">LCGC14_2234330</name>
</gene>
<dbReference type="NCBIfam" id="TIGR02532">
    <property type="entry name" value="IV_pilin_GFxxxE"/>
    <property type="match status" value="1"/>
</dbReference>
<dbReference type="Pfam" id="PF07963">
    <property type="entry name" value="N_methyl"/>
    <property type="match status" value="1"/>
</dbReference>
<dbReference type="Gene3D" id="3.30.700.10">
    <property type="entry name" value="Glycoprotein, Type 4 Pilin"/>
    <property type="match status" value="1"/>
</dbReference>
<organism evidence="3">
    <name type="scientific">marine sediment metagenome</name>
    <dbReference type="NCBI Taxonomy" id="412755"/>
    <lineage>
        <taxon>unclassified sequences</taxon>
        <taxon>metagenomes</taxon>
        <taxon>ecological metagenomes</taxon>
    </lineage>
</organism>
<dbReference type="AlphaFoldDB" id="A0A0F9D7I3"/>
<dbReference type="InterPro" id="IPR045584">
    <property type="entry name" value="Pilin-like"/>
</dbReference>
<feature type="region of interest" description="Disordered" evidence="1">
    <location>
        <begin position="1"/>
        <end position="24"/>
    </location>
</feature>
<feature type="transmembrane region" description="Helical" evidence="2">
    <location>
        <begin position="32"/>
        <end position="54"/>
    </location>
</feature>
<evidence type="ECO:0008006" key="4">
    <source>
        <dbReference type="Google" id="ProtNLM"/>
    </source>
</evidence>
<proteinExistence type="predicted"/>
<comment type="caution">
    <text evidence="3">The sequence shown here is derived from an EMBL/GenBank/DDBJ whole genome shotgun (WGS) entry which is preliminary data.</text>
</comment>
<evidence type="ECO:0000256" key="2">
    <source>
        <dbReference type="SAM" id="Phobius"/>
    </source>
</evidence>
<dbReference type="PROSITE" id="PS00409">
    <property type="entry name" value="PROKAR_NTER_METHYL"/>
    <property type="match status" value="1"/>
</dbReference>
<feature type="compositionally biased region" description="Basic and acidic residues" evidence="1">
    <location>
        <begin position="1"/>
        <end position="10"/>
    </location>
</feature>
<feature type="compositionally biased region" description="Polar residues" evidence="1">
    <location>
        <begin position="11"/>
        <end position="22"/>
    </location>
</feature>
<dbReference type="SUPFAM" id="SSF54523">
    <property type="entry name" value="Pili subunits"/>
    <property type="match status" value="1"/>
</dbReference>
<accession>A0A0F9D7I3</accession>
<evidence type="ECO:0000313" key="3">
    <source>
        <dbReference type="EMBL" id="KKL57544.1"/>
    </source>
</evidence>